<keyword evidence="2" id="KW-1185">Reference proteome</keyword>
<dbReference type="AlphaFoldDB" id="A0A183PQ82"/>
<gene>
    <name evidence="1" type="ORF">SMTD_LOCUS16519</name>
</gene>
<evidence type="ECO:0000313" key="2">
    <source>
        <dbReference type="Proteomes" id="UP000269396"/>
    </source>
</evidence>
<dbReference type="Proteomes" id="UP000269396">
    <property type="component" value="Unassembled WGS sequence"/>
</dbReference>
<proteinExistence type="predicted"/>
<protein>
    <submittedName>
        <fullName evidence="1">Uncharacterized protein</fullName>
    </submittedName>
</protein>
<dbReference type="EMBL" id="UZAL01037297">
    <property type="protein sequence ID" value="VDP71550.1"/>
    <property type="molecule type" value="Genomic_DNA"/>
</dbReference>
<sequence length="65" mass="7920">MLLNFTSFRSLHWRPVKLQPQTLYAAPHQVILDVRLIYIFTFFFIFQIQLSSVFFTRRQNGKDKR</sequence>
<reference evidence="1 2" key="1">
    <citation type="submission" date="2018-11" db="EMBL/GenBank/DDBJ databases">
        <authorList>
            <consortium name="Pathogen Informatics"/>
        </authorList>
    </citation>
    <scope>NUCLEOTIDE SEQUENCE [LARGE SCALE GENOMIC DNA]</scope>
    <source>
        <strain>Denwood</strain>
        <strain evidence="2">Zambia</strain>
    </source>
</reference>
<name>A0A183PQ82_9TREM</name>
<evidence type="ECO:0000313" key="1">
    <source>
        <dbReference type="EMBL" id="VDP71550.1"/>
    </source>
</evidence>
<accession>A0A183PQ82</accession>
<organism evidence="1 2">
    <name type="scientific">Schistosoma mattheei</name>
    <dbReference type="NCBI Taxonomy" id="31246"/>
    <lineage>
        <taxon>Eukaryota</taxon>
        <taxon>Metazoa</taxon>
        <taxon>Spiralia</taxon>
        <taxon>Lophotrochozoa</taxon>
        <taxon>Platyhelminthes</taxon>
        <taxon>Trematoda</taxon>
        <taxon>Digenea</taxon>
        <taxon>Strigeidida</taxon>
        <taxon>Schistosomatoidea</taxon>
        <taxon>Schistosomatidae</taxon>
        <taxon>Schistosoma</taxon>
    </lineage>
</organism>